<gene>
    <name evidence="2" type="ORF">KM029_07415</name>
</gene>
<name>A0ABX8GYW4_9BACT</name>
<sequence>MEEFDLKDVWSTGHQSTPNLKPVDEAAKANRKKSLNIVDTIVTKTKIDWFFSGVICMIIGVCVILFEGNLTVYVAFILPFLFYFIDSVRRLQVIKSFDNLNTLEYLKRVDKYIYKSNEQQIKIIIFVIAPYSLILGYFFGFKIGVEDKGGHWTDFFEITEGSLKRIMISIVMLSLIFWGTTKVAPKFLKNGINIIYGKQLKEIKEMISTLEEEV</sequence>
<proteinExistence type="predicted"/>
<reference evidence="2 3" key="1">
    <citation type="submission" date="2021-05" db="EMBL/GenBank/DDBJ databases">
        <title>Comparative genomic studies on the polysaccharide-degrading batcterial strains of the Flammeovirga genus.</title>
        <authorList>
            <person name="Zewei F."/>
            <person name="Zheng Z."/>
            <person name="Yu L."/>
            <person name="Ruyue G."/>
            <person name="Yanhong M."/>
            <person name="Yuanyuan C."/>
            <person name="Jingyan G."/>
            <person name="Wenjun H."/>
        </authorList>
    </citation>
    <scope>NUCLEOTIDE SEQUENCE [LARGE SCALE GENOMIC DNA]</scope>
    <source>
        <strain evidence="2 3">YS10</strain>
    </source>
</reference>
<evidence type="ECO:0008006" key="4">
    <source>
        <dbReference type="Google" id="ProtNLM"/>
    </source>
</evidence>
<keyword evidence="3" id="KW-1185">Reference proteome</keyword>
<feature type="transmembrane region" description="Helical" evidence="1">
    <location>
        <begin position="163"/>
        <end position="180"/>
    </location>
</feature>
<protein>
    <recommendedName>
        <fullName evidence="4">RDD family protein</fullName>
    </recommendedName>
</protein>
<feature type="transmembrane region" description="Helical" evidence="1">
    <location>
        <begin position="72"/>
        <end position="88"/>
    </location>
</feature>
<evidence type="ECO:0000313" key="2">
    <source>
        <dbReference type="EMBL" id="QWG08760.1"/>
    </source>
</evidence>
<dbReference type="Proteomes" id="UP000682802">
    <property type="component" value="Chromosome 1"/>
</dbReference>
<accession>A0ABX8GYW4</accession>
<evidence type="ECO:0000313" key="3">
    <source>
        <dbReference type="Proteomes" id="UP000682802"/>
    </source>
</evidence>
<keyword evidence="1" id="KW-0472">Membrane</keyword>
<organism evidence="2 3">
    <name type="scientific">Flammeovirga kamogawensis</name>
    <dbReference type="NCBI Taxonomy" id="373891"/>
    <lineage>
        <taxon>Bacteria</taxon>
        <taxon>Pseudomonadati</taxon>
        <taxon>Bacteroidota</taxon>
        <taxon>Cytophagia</taxon>
        <taxon>Cytophagales</taxon>
        <taxon>Flammeovirgaceae</taxon>
        <taxon>Flammeovirga</taxon>
    </lineage>
</organism>
<feature type="transmembrane region" description="Helical" evidence="1">
    <location>
        <begin position="123"/>
        <end position="143"/>
    </location>
</feature>
<keyword evidence="1" id="KW-1133">Transmembrane helix</keyword>
<dbReference type="RefSeq" id="WP_144072671.1">
    <property type="nucleotide sequence ID" value="NZ_CP076128.1"/>
</dbReference>
<evidence type="ECO:0000256" key="1">
    <source>
        <dbReference type="SAM" id="Phobius"/>
    </source>
</evidence>
<keyword evidence="1" id="KW-0812">Transmembrane</keyword>
<dbReference type="EMBL" id="CP076128">
    <property type="protein sequence ID" value="QWG08760.1"/>
    <property type="molecule type" value="Genomic_DNA"/>
</dbReference>